<protein>
    <recommendedName>
        <fullName evidence="4">Copper transporter</fullName>
    </recommendedName>
</protein>
<evidence type="ECO:0000256" key="1">
    <source>
        <dbReference type="SAM" id="Phobius"/>
    </source>
</evidence>
<feature type="transmembrane region" description="Helical" evidence="1">
    <location>
        <begin position="6"/>
        <end position="23"/>
    </location>
</feature>
<evidence type="ECO:0000313" key="2">
    <source>
        <dbReference type="EMBL" id="CAK0809462.1"/>
    </source>
</evidence>
<name>A0ABN9QW26_9DINO</name>
<sequence>MLLSFVGYLTVLIEMFFAGLARLRPLMVRSRRAPQGAIHRPLIRAVCPCLLIPPLLKVQNDTQVSTTTDPLDCIPDPVEYDSHPNHYDGFDAATAMAINASAMSRLPGAPAPASEYKLYSWRVRAPNSVVPSFRLPPFLFWPLLCGMSGISGVYSDLVPCALFRLPD</sequence>
<keyword evidence="1" id="KW-0472">Membrane</keyword>
<keyword evidence="3" id="KW-1185">Reference proteome</keyword>
<accession>A0ABN9QW26</accession>
<comment type="caution">
    <text evidence="2">The sequence shown here is derived from an EMBL/GenBank/DDBJ whole genome shotgun (WGS) entry which is preliminary data.</text>
</comment>
<reference evidence="2" key="1">
    <citation type="submission" date="2023-10" db="EMBL/GenBank/DDBJ databases">
        <authorList>
            <person name="Chen Y."/>
            <person name="Shah S."/>
            <person name="Dougan E. K."/>
            <person name="Thang M."/>
            <person name="Chan C."/>
        </authorList>
    </citation>
    <scope>NUCLEOTIDE SEQUENCE [LARGE SCALE GENOMIC DNA]</scope>
</reference>
<gene>
    <name evidence="2" type="ORF">PCOR1329_LOCUS14708</name>
</gene>
<keyword evidence="1" id="KW-1133">Transmembrane helix</keyword>
<proteinExistence type="predicted"/>
<evidence type="ECO:0000313" key="3">
    <source>
        <dbReference type="Proteomes" id="UP001189429"/>
    </source>
</evidence>
<evidence type="ECO:0008006" key="4">
    <source>
        <dbReference type="Google" id="ProtNLM"/>
    </source>
</evidence>
<dbReference type="EMBL" id="CAUYUJ010004419">
    <property type="protein sequence ID" value="CAK0809462.1"/>
    <property type="molecule type" value="Genomic_DNA"/>
</dbReference>
<keyword evidence="1" id="KW-0812">Transmembrane</keyword>
<organism evidence="2 3">
    <name type="scientific">Prorocentrum cordatum</name>
    <dbReference type="NCBI Taxonomy" id="2364126"/>
    <lineage>
        <taxon>Eukaryota</taxon>
        <taxon>Sar</taxon>
        <taxon>Alveolata</taxon>
        <taxon>Dinophyceae</taxon>
        <taxon>Prorocentrales</taxon>
        <taxon>Prorocentraceae</taxon>
        <taxon>Prorocentrum</taxon>
    </lineage>
</organism>
<dbReference type="Proteomes" id="UP001189429">
    <property type="component" value="Unassembled WGS sequence"/>
</dbReference>